<accession>A0A7S2RJT0</accession>
<dbReference type="InterPro" id="IPR014027">
    <property type="entry name" value="UDP-Glc/GDP-Man_DH_C"/>
</dbReference>
<dbReference type="NCBIfam" id="TIGR03026">
    <property type="entry name" value="NDP-sugDHase"/>
    <property type="match status" value="1"/>
</dbReference>
<dbReference type="SUPFAM" id="SSF51735">
    <property type="entry name" value="NAD(P)-binding Rossmann-fold domains"/>
    <property type="match status" value="1"/>
</dbReference>
<evidence type="ECO:0000256" key="2">
    <source>
        <dbReference type="ARBA" id="ARBA00023002"/>
    </source>
</evidence>
<reference evidence="6" key="1">
    <citation type="submission" date="2021-01" db="EMBL/GenBank/DDBJ databases">
        <authorList>
            <person name="Corre E."/>
            <person name="Pelletier E."/>
            <person name="Niang G."/>
            <person name="Scheremetjew M."/>
            <person name="Finn R."/>
            <person name="Kale V."/>
            <person name="Holt S."/>
            <person name="Cochrane G."/>
            <person name="Meng A."/>
            <person name="Brown T."/>
            <person name="Cohen L."/>
        </authorList>
    </citation>
    <scope>NUCLEOTIDE SEQUENCE</scope>
    <source>
        <strain evidence="6">NY070348D</strain>
    </source>
</reference>
<dbReference type="SUPFAM" id="SSF52413">
    <property type="entry name" value="UDP-glucose/GDP-mannose dehydrogenase C-terminal domain"/>
    <property type="match status" value="1"/>
</dbReference>
<keyword evidence="2" id="KW-0560">Oxidoreductase</keyword>
<dbReference type="PIRSF" id="PIRSF500136">
    <property type="entry name" value="UDP_ManNAc_DH"/>
    <property type="match status" value="1"/>
</dbReference>
<dbReference type="EMBL" id="HBHK01006906">
    <property type="protein sequence ID" value="CAD9673143.1"/>
    <property type="molecule type" value="Transcribed_RNA"/>
</dbReference>
<dbReference type="GO" id="GO:0000271">
    <property type="term" value="P:polysaccharide biosynthetic process"/>
    <property type="evidence" value="ECO:0007669"/>
    <property type="project" value="InterPro"/>
</dbReference>
<gene>
    <name evidence="6" type="ORF">QSP1433_LOCUS4206</name>
    <name evidence="7" type="ORF">QSP1433_LOCUS4210</name>
</gene>
<keyword evidence="3" id="KW-0520">NAD</keyword>
<evidence type="ECO:0000256" key="1">
    <source>
        <dbReference type="ARBA" id="ARBA00006601"/>
    </source>
</evidence>
<comment type="similarity">
    <text evidence="1 4">Belongs to the UDP-glucose/GDP-mannose dehydrogenase family.</text>
</comment>
<dbReference type="Pfam" id="PF03721">
    <property type="entry name" value="UDPG_MGDP_dh_N"/>
    <property type="match status" value="1"/>
</dbReference>
<evidence type="ECO:0000256" key="3">
    <source>
        <dbReference type="ARBA" id="ARBA00023027"/>
    </source>
</evidence>
<sequence length="379" mass="41984">MKVCVVGNGYVGLPLAVLTKQSGHQVVGFDADPKKVEMLQSGVSPIDDVMDSELEGLTFTNNPESIQDCDVYIICVPTPVNENKTPNLRIINAVKRTLSEYAKCGSLIILESTVGVGDTRKVFGDFVERGFNVANSPERIDPSRKKPTLHEIPKVVGGLDNESTKVATTFYQTVFAEVVPVVSAEHSEATKLLENSFRAVNISFINEFADFCNMSGLDTDHIIDAASTKPYGFTPFRSWVGVGGHCIPVDPHYLIESTPGMKWPILESSMTAMHARPARLAAERIDPSTQRVLVCGVSYKPNVSDVRDAPQADFIKELTDNKIKVDYYDPLVESYMGLEKITDLSRVEDYDKVFIMHQHDCCPELRAIRSLENVEAFCR</sequence>
<dbReference type="InterPro" id="IPR008927">
    <property type="entry name" value="6-PGluconate_DH-like_C_sf"/>
</dbReference>
<proteinExistence type="inferred from homology"/>
<dbReference type="Pfam" id="PF00984">
    <property type="entry name" value="UDPG_MGDP_dh"/>
    <property type="match status" value="1"/>
</dbReference>
<dbReference type="Pfam" id="PF03720">
    <property type="entry name" value="UDPG_MGDP_dh_C"/>
    <property type="match status" value="1"/>
</dbReference>
<dbReference type="InterPro" id="IPR028359">
    <property type="entry name" value="UDP_ManNAc/GlcNAc_DH"/>
</dbReference>
<evidence type="ECO:0000313" key="6">
    <source>
        <dbReference type="EMBL" id="CAD9673143.1"/>
    </source>
</evidence>
<dbReference type="GO" id="GO:0016628">
    <property type="term" value="F:oxidoreductase activity, acting on the CH-CH group of donors, NAD or NADP as acceptor"/>
    <property type="evidence" value="ECO:0007669"/>
    <property type="project" value="InterPro"/>
</dbReference>
<dbReference type="AlphaFoldDB" id="A0A7S2RJT0"/>
<dbReference type="InterPro" id="IPR036291">
    <property type="entry name" value="NAD(P)-bd_dom_sf"/>
</dbReference>
<dbReference type="PIRSF" id="PIRSF000124">
    <property type="entry name" value="UDPglc_GDPman_dh"/>
    <property type="match status" value="1"/>
</dbReference>
<dbReference type="InterPro" id="IPR017476">
    <property type="entry name" value="UDP-Glc/GDP-Man"/>
</dbReference>
<evidence type="ECO:0000259" key="5">
    <source>
        <dbReference type="SMART" id="SM00984"/>
    </source>
</evidence>
<dbReference type="InterPro" id="IPR001732">
    <property type="entry name" value="UDP-Glc/GDP-Man_DH_N"/>
</dbReference>
<dbReference type="Gene3D" id="3.40.50.720">
    <property type="entry name" value="NAD(P)-binding Rossmann-like Domain"/>
    <property type="match status" value="2"/>
</dbReference>
<evidence type="ECO:0000313" key="7">
    <source>
        <dbReference type="EMBL" id="CAD9673152.1"/>
    </source>
</evidence>
<dbReference type="InterPro" id="IPR036220">
    <property type="entry name" value="UDP-Glc/GDP-Man_DH_C_sf"/>
</dbReference>
<dbReference type="SMART" id="SM00984">
    <property type="entry name" value="UDPG_MGDP_dh_C"/>
    <property type="match status" value="1"/>
</dbReference>
<organism evidence="6">
    <name type="scientific">Mucochytrium quahogii</name>
    <dbReference type="NCBI Taxonomy" id="96639"/>
    <lineage>
        <taxon>Eukaryota</taxon>
        <taxon>Sar</taxon>
        <taxon>Stramenopiles</taxon>
        <taxon>Bigyra</taxon>
        <taxon>Labyrinthulomycetes</taxon>
        <taxon>Thraustochytrida</taxon>
        <taxon>Thraustochytriidae</taxon>
        <taxon>Mucochytrium</taxon>
    </lineage>
</organism>
<protein>
    <recommendedName>
        <fullName evidence="5">UDP-glucose/GDP-mannose dehydrogenase C-terminal domain-containing protein</fullName>
    </recommendedName>
</protein>
<name>A0A7S2RJT0_9STRA</name>
<dbReference type="SUPFAM" id="SSF48179">
    <property type="entry name" value="6-phosphogluconate dehydrogenase C-terminal domain-like"/>
    <property type="match status" value="1"/>
</dbReference>
<dbReference type="EMBL" id="HBHK01006911">
    <property type="protein sequence ID" value="CAD9673152.1"/>
    <property type="molecule type" value="Transcribed_RNA"/>
</dbReference>
<dbReference type="GO" id="GO:0016616">
    <property type="term" value="F:oxidoreductase activity, acting on the CH-OH group of donors, NAD or NADP as acceptor"/>
    <property type="evidence" value="ECO:0007669"/>
    <property type="project" value="InterPro"/>
</dbReference>
<dbReference type="PANTHER" id="PTHR43491">
    <property type="entry name" value="UDP-N-ACETYL-D-MANNOSAMINE DEHYDROGENASE"/>
    <property type="match status" value="1"/>
</dbReference>
<feature type="domain" description="UDP-glucose/GDP-mannose dehydrogenase C-terminal" evidence="5">
    <location>
        <begin position="293"/>
        <end position="379"/>
    </location>
</feature>
<dbReference type="InterPro" id="IPR014026">
    <property type="entry name" value="UDP-Glc/GDP-Man_DH_dimer"/>
</dbReference>
<dbReference type="GO" id="GO:0051287">
    <property type="term" value="F:NAD binding"/>
    <property type="evidence" value="ECO:0007669"/>
    <property type="project" value="InterPro"/>
</dbReference>
<dbReference type="PANTHER" id="PTHR43491:SF2">
    <property type="entry name" value="UDP-N-ACETYL-D-MANNOSAMINE DEHYDROGENASE"/>
    <property type="match status" value="1"/>
</dbReference>
<evidence type="ECO:0000256" key="4">
    <source>
        <dbReference type="PIRNR" id="PIRNR000124"/>
    </source>
</evidence>